<proteinExistence type="predicted"/>
<dbReference type="Proteomes" id="UP000001593">
    <property type="component" value="Unassembled WGS sequence"/>
</dbReference>
<keyword evidence="4 6" id="KW-1133">Transmembrane helix</keyword>
<keyword evidence="8" id="KW-1185">Reference proteome</keyword>
<dbReference type="AlphaFoldDB" id="A7RX38"/>
<dbReference type="InterPro" id="IPR036259">
    <property type="entry name" value="MFS_trans_sf"/>
</dbReference>
<dbReference type="PANTHER" id="PTHR12778:SF10">
    <property type="entry name" value="MAJOR FACILITATOR SUPERFAMILY DOMAIN-CONTAINING PROTEIN 3"/>
    <property type="match status" value="1"/>
</dbReference>
<dbReference type="CDD" id="cd17485">
    <property type="entry name" value="MFS_MFSD3"/>
    <property type="match status" value="1"/>
</dbReference>
<evidence type="ECO:0000313" key="7">
    <source>
        <dbReference type="EMBL" id="EDO43961.1"/>
    </source>
</evidence>
<keyword evidence="2" id="KW-0813">Transport</keyword>
<keyword evidence="5 6" id="KW-0472">Membrane</keyword>
<dbReference type="SUPFAM" id="SSF103473">
    <property type="entry name" value="MFS general substrate transporter"/>
    <property type="match status" value="1"/>
</dbReference>
<comment type="subcellular location">
    <subcellularLocation>
        <location evidence="1">Membrane</location>
        <topology evidence="1">Multi-pass membrane protein</topology>
    </subcellularLocation>
</comment>
<evidence type="ECO:0000256" key="1">
    <source>
        <dbReference type="ARBA" id="ARBA00004141"/>
    </source>
</evidence>
<accession>A7RX38</accession>
<gene>
    <name evidence="7" type="ORF">NEMVEDRAFT_v1g203447</name>
</gene>
<dbReference type="InParanoid" id="A7RX38"/>
<feature type="transmembrane region" description="Helical" evidence="6">
    <location>
        <begin position="281"/>
        <end position="303"/>
    </location>
</feature>
<evidence type="ECO:0000256" key="3">
    <source>
        <dbReference type="ARBA" id="ARBA00022692"/>
    </source>
</evidence>
<dbReference type="PhylomeDB" id="A7RX38"/>
<dbReference type="OMA" id="WAPWCER"/>
<dbReference type="eggNOG" id="KOG3574">
    <property type="taxonomic scope" value="Eukaryota"/>
</dbReference>
<feature type="transmembrane region" description="Helical" evidence="6">
    <location>
        <begin position="44"/>
        <end position="62"/>
    </location>
</feature>
<feature type="transmembrane region" description="Helical" evidence="6">
    <location>
        <begin position="7"/>
        <end position="24"/>
    </location>
</feature>
<evidence type="ECO:0000256" key="5">
    <source>
        <dbReference type="ARBA" id="ARBA00023136"/>
    </source>
</evidence>
<dbReference type="InterPro" id="IPR004752">
    <property type="entry name" value="AmpG_permease/AT-1"/>
</dbReference>
<keyword evidence="3 6" id="KW-0812">Transmembrane</keyword>
<dbReference type="GO" id="GO:0016020">
    <property type="term" value="C:membrane"/>
    <property type="evidence" value="ECO:0007669"/>
    <property type="project" value="UniProtKB-SubCell"/>
</dbReference>
<dbReference type="EMBL" id="DS469549">
    <property type="protein sequence ID" value="EDO43961.1"/>
    <property type="molecule type" value="Genomic_DNA"/>
</dbReference>
<evidence type="ECO:0000256" key="2">
    <source>
        <dbReference type="ARBA" id="ARBA00022448"/>
    </source>
</evidence>
<dbReference type="HOGENOM" id="CLU_654369_0_0_1"/>
<dbReference type="STRING" id="45351.A7RX38"/>
<dbReference type="PANTHER" id="PTHR12778">
    <property type="entry name" value="SOLUTE CARRIER FAMILY 33 ACETYL-COA TRANSPORTER -RELATED"/>
    <property type="match status" value="1"/>
</dbReference>
<name>A7RX38_NEMVE</name>
<feature type="transmembrane region" description="Helical" evidence="6">
    <location>
        <begin position="246"/>
        <end position="269"/>
    </location>
</feature>
<evidence type="ECO:0000313" key="8">
    <source>
        <dbReference type="Proteomes" id="UP000001593"/>
    </source>
</evidence>
<sequence>MADARHVSFHVFIFILYILQGGLYGLQTRYLPILLRKSGTSLSFISSLGLVTLIPWVIRPLWSPVINRFSPQRLLQGCMVGIAGSLLLVPLFLHSRAFLVVAFLLNVFSSVKDLVVGSLSLSRSCKVSSIATIKITAYKLGALLAGGGGLWLLPSLSNTGELFNSMALIYIVVMISTRRRNSLIAKQEVTGSSHFANFRHAISEDTYVSTCSSPGALWLLVCLTIYKFASHGSNMMFTMALVDKGVAVSNIGLVSGIFGHVVSLAIAGLTGTILVSSRTSVTAVQLLVSISGVVSILVQLLTIFGQEAIHNNLVLISFALQHVVLGAEATPMYTRILQVTQQAPTRTQATLYSIFSTVETVGVRLGLAAAGVLAEHAGYSMHSSIIESFIQLVVGWVKCRIGDVYRYLSRPLSLTAYIFQ</sequence>
<evidence type="ECO:0000256" key="4">
    <source>
        <dbReference type="ARBA" id="ARBA00022989"/>
    </source>
</evidence>
<protein>
    <recommendedName>
        <fullName evidence="9">Major facilitator superfamily domain-containing protein 3</fullName>
    </recommendedName>
</protein>
<feature type="transmembrane region" description="Helical" evidence="6">
    <location>
        <begin position="159"/>
        <end position="177"/>
    </location>
</feature>
<reference evidence="7 8" key="1">
    <citation type="journal article" date="2007" name="Science">
        <title>Sea anemone genome reveals ancestral eumetazoan gene repertoire and genomic organization.</title>
        <authorList>
            <person name="Putnam N.H."/>
            <person name="Srivastava M."/>
            <person name="Hellsten U."/>
            <person name="Dirks B."/>
            <person name="Chapman J."/>
            <person name="Salamov A."/>
            <person name="Terry A."/>
            <person name="Shapiro H."/>
            <person name="Lindquist E."/>
            <person name="Kapitonov V.V."/>
            <person name="Jurka J."/>
            <person name="Genikhovich G."/>
            <person name="Grigoriev I.V."/>
            <person name="Lucas S.M."/>
            <person name="Steele R.E."/>
            <person name="Finnerty J.R."/>
            <person name="Technau U."/>
            <person name="Martindale M.Q."/>
            <person name="Rokhsar D.S."/>
        </authorList>
    </citation>
    <scope>NUCLEOTIDE SEQUENCE [LARGE SCALE GENOMIC DNA]</scope>
    <source>
        <strain evidence="8">CH2 X CH6</strain>
    </source>
</reference>
<evidence type="ECO:0000256" key="6">
    <source>
        <dbReference type="SAM" id="Phobius"/>
    </source>
</evidence>
<organism evidence="7 8">
    <name type="scientific">Nematostella vectensis</name>
    <name type="common">Starlet sea anemone</name>
    <dbReference type="NCBI Taxonomy" id="45351"/>
    <lineage>
        <taxon>Eukaryota</taxon>
        <taxon>Metazoa</taxon>
        <taxon>Cnidaria</taxon>
        <taxon>Anthozoa</taxon>
        <taxon>Hexacorallia</taxon>
        <taxon>Actiniaria</taxon>
        <taxon>Edwardsiidae</taxon>
        <taxon>Nematostella</taxon>
    </lineage>
</organism>
<evidence type="ECO:0008006" key="9">
    <source>
        <dbReference type="Google" id="ProtNLM"/>
    </source>
</evidence>